<keyword evidence="3" id="KW-1185">Reference proteome</keyword>
<gene>
    <name evidence="2" type="ORF">CHS0354_032865</name>
</gene>
<reference evidence="2" key="3">
    <citation type="submission" date="2023-05" db="EMBL/GenBank/DDBJ databases">
        <authorList>
            <person name="Smith C.H."/>
        </authorList>
    </citation>
    <scope>NUCLEOTIDE SEQUENCE</scope>
    <source>
        <strain evidence="2">CHS0354</strain>
        <tissue evidence="2">Mantle</tissue>
    </source>
</reference>
<dbReference type="Proteomes" id="UP001195483">
    <property type="component" value="Unassembled WGS sequence"/>
</dbReference>
<sequence>MKFLVLAVLIALASTQTEVNVFTDLFNKLKAQLQQLGQSFGTTTQQPEANACQDSLNKLKIQLQQLGQSFGTTFQQLGSTALVTGGDLLTQALGGGAQLLSAGATQLAQSLLTPSAGRRAVSDVVEQKAKDVLNAFATDLKDKLHGEYSDAVRELQALAFESLFLSHDHLKQKVQQIISSHSHQMTALLESLPADLVKFVEKALLSRRRGLLDGILGSLTQTASQLASQFLPHVQNVQQLLSNLGQTLTGTATGLLGELVSTLTDVHHSVQGAVSSALQTATGSLNPEQLIRELN</sequence>
<dbReference type="AlphaFoldDB" id="A0AAE0T1S3"/>
<evidence type="ECO:0000313" key="2">
    <source>
        <dbReference type="EMBL" id="KAK3602225.1"/>
    </source>
</evidence>
<feature type="signal peptide" evidence="1">
    <location>
        <begin position="1"/>
        <end position="15"/>
    </location>
</feature>
<accession>A0AAE0T1S3</accession>
<reference evidence="2" key="2">
    <citation type="journal article" date="2021" name="Genome Biol. Evol.">
        <title>Developing a high-quality reference genome for a parasitic bivalve with doubly uniparental inheritance (Bivalvia: Unionida).</title>
        <authorList>
            <person name="Smith C.H."/>
        </authorList>
    </citation>
    <scope>NUCLEOTIDE SEQUENCE</scope>
    <source>
        <strain evidence="2">CHS0354</strain>
        <tissue evidence="2">Mantle</tissue>
    </source>
</reference>
<protein>
    <recommendedName>
        <fullName evidence="4">Apolipoprotein A-IV</fullName>
    </recommendedName>
</protein>
<dbReference type="EMBL" id="JAEAOA010001936">
    <property type="protein sequence ID" value="KAK3602225.1"/>
    <property type="molecule type" value="Genomic_DNA"/>
</dbReference>
<comment type="caution">
    <text evidence="2">The sequence shown here is derived from an EMBL/GenBank/DDBJ whole genome shotgun (WGS) entry which is preliminary data.</text>
</comment>
<feature type="chain" id="PRO_5042241348" description="Apolipoprotein A-IV" evidence="1">
    <location>
        <begin position="16"/>
        <end position="295"/>
    </location>
</feature>
<evidence type="ECO:0000313" key="3">
    <source>
        <dbReference type="Proteomes" id="UP001195483"/>
    </source>
</evidence>
<keyword evidence="1" id="KW-0732">Signal</keyword>
<dbReference type="SUPFAM" id="SSF58113">
    <property type="entry name" value="Apolipoprotein A-I"/>
    <property type="match status" value="1"/>
</dbReference>
<reference evidence="2" key="1">
    <citation type="journal article" date="2021" name="Genome Biol. Evol.">
        <title>A High-Quality Reference Genome for a Parasitic Bivalve with Doubly Uniparental Inheritance (Bivalvia: Unionida).</title>
        <authorList>
            <person name="Smith C.H."/>
        </authorList>
    </citation>
    <scope>NUCLEOTIDE SEQUENCE</scope>
    <source>
        <strain evidence="2">CHS0354</strain>
    </source>
</reference>
<evidence type="ECO:0008006" key="4">
    <source>
        <dbReference type="Google" id="ProtNLM"/>
    </source>
</evidence>
<organism evidence="2 3">
    <name type="scientific">Potamilus streckersoni</name>
    <dbReference type="NCBI Taxonomy" id="2493646"/>
    <lineage>
        <taxon>Eukaryota</taxon>
        <taxon>Metazoa</taxon>
        <taxon>Spiralia</taxon>
        <taxon>Lophotrochozoa</taxon>
        <taxon>Mollusca</taxon>
        <taxon>Bivalvia</taxon>
        <taxon>Autobranchia</taxon>
        <taxon>Heteroconchia</taxon>
        <taxon>Palaeoheterodonta</taxon>
        <taxon>Unionida</taxon>
        <taxon>Unionoidea</taxon>
        <taxon>Unionidae</taxon>
        <taxon>Ambleminae</taxon>
        <taxon>Lampsilini</taxon>
        <taxon>Potamilus</taxon>
    </lineage>
</organism>
<name>A0AAE0T1S3_9BIVA</name>
<evidence type="ECO:0000256" key="1">
    <source>
        <dbReference type="SAM" id="SignalP"/>
    </source>
</evidence>
<proteinExistence type="predicted"/>